<keyword evidence="1" id="KW-0472">Membrane</keyword>
<dbReference type="WBParaSite" id="jg20662">
    <property type="protein sequence ID" value="jg20662"/>
    <property type="gene ID" value="jg20662"/>
</dbReference>
<reference evidence="3" key="1">
    <citation type="submission" date="2022-11" db="UniProtKB">
        <authorList>
            <consortium name="WormBaseParasite"/>
        </authorList>
    </citation>
    <scope>IDENTIFICATION</scope>
</reference>
<proteinExistence type="predicted"/>
<dbReference type="Proteomes" id="UP000887574">
    <property type="component" value="Unplaced"/>
</dbReference>
<accession>A0A915DJD7</accession>
<feature type="transmembrane region" description="Helical" evidence="1">
    <location>
        <begin position="476"/>
        <end position="496"/>
    </location>
</feature>
<evidence type="ECO:0000256" key="1">
    <source>
        <dbReference type="SAM" id="Phobius"/>
    </source>
</evidence>
<evidence type="ECO:0000313" key="2">
    <source>
        <dbReference type="Proteomes" id="UP000887574"/>
    </source>
</evidence>
<evidence type="ECO:0000313" key="3">
    <source>
        <dbReference type="WBParaSite" id="jg20662"/>
    </source>
</evidence>
<name>A0A915DJD7_9BILA</name>
<keyword evidence="1" id="KW-0812">Transmembrane</keyword>
<organism evidence="2 3">
    <name type="scientific">Ditylenchus dipsaci</name>
    <dbReference type="NCBI Taxonomy" id="166011"/>
    <lineage>
        <taxon>Eukaryota</taxon>
        <taxon>Metazoa</taxon>
        <taxon>Ecdysozoa</taxon>
        <taxon>Nematoda</taxon>
        <taxon>Chromadorea</taxon>
        <taxon>Rhabditida</taxon>
        <taxon>Tylenchina</taxon>
        <taxon>Tylenchomorpha</taxon>
        <taxon>Sphaerularioidea</taxon>
        <taxon>Anguinidae</taxon>
        <taxon>Anguininae</taxon>
        <taxon>Ditylenchus</taxon>
    </lineage>
</organism>
<sequence>MLIRRYSILKKRYPRNKKYAVYYFTFMNFFSHLMKMGAPITGGSETRDTVSIKVADTNFAATGSSDKNSRMVMLSSASSLSSFIGQRKCHTFACYKYTNDLNSNINRAMFPPYRFPCRLSAPKSALKKTASKIVEMANQAVHTKAIAPAVLEESQSDCWVVAVAPCSALVAVHKRTRAVPPGDQSSPAVAVFDRKYLPENIQGYGMLIGQLQQVKGALSFDFESIVGFICKPMEMPLPICCAPIDLVSQEDKPPCLDDVKLSITAIEGSVYSREVEQLLQVSLEEKLPSLDSVNLVASVIEDSVQSEVIGLRLQDSTEEELPALSDVKPAVTTIGGSVHSSVVDQSLQASYEEKWAGSGSVNIAMNTIEDPVHGLAIVEDPLRIPAIVSHQEELPVLHWVKLSVTDIQGLVLSKIGRGKQEVEVPLLGSDFTDEFQSSGSDIGAAQIPESVDASIQIDMPVYSLITSVIYVFKSKMSWPVVCTVLILLAMFVVWFYRSASGTPVILLPEFLILVPWKWPLWAIV</sequence>
<keyword evidence="1" id="KW-1133">Transmembrane helix</keyword>
<dbReference type="AlphaFoldDB" id="A0A915DJD7"/>
<protein>
    <submittedName>
        <fullName evidence="3">Uncharacterized protein</fullName>
    </submittedName>
</protein>
<feature type="transmembrane region" description="Helical" evidence="1">
    <location>
        <begin position="20"/>
        <end position="38"/>
    </location>
</feature>
<keyword evidence="2" id="KW-1185">Reference proteome</keyword>